<protein>
    <recommendedName>
        <fullName evidence="9">Carbohydrate kinase PfkB domain-containing protein</fullName>
    </recommendedName>
</protein>
<keyword evidence="5" id="KW-0067">ATP-binding</keyword>
<dbReference type="FunCoup" id="A0A4V1M2Y0">
    <property type="interactions" value="86"/>
</dbReference>
<keyword evidence="11" id="KW-1185">Reference proteome</keyword>
<dbReference type="Gene3D" id="3.40.1190.20">
    <property type="match status" value="1"/>
</dbReference>
<dbReference type="InterPro" id="IPR011611">
    <property type="entry name" value="PfkB_dom"/>
</dbReference>
<evidence type="ECO:0000259" key="9">
    <source>
        <dbReference type="Pfam" id="PF00294"/>
    </source>
</evidence>
<evidence type="ECO:0000256" key="8">
    <source>
        <dbReference type="ARBA" id="ARBA00023277"/>
    </source>
</evidence>
<sequence>MAAHTPRCLVRGSINIDEFFSLPHIVLPGETISSTRYAKRAGGKGANQAYACAQAGGGVDMDGCIGSDGIWVKDMLQKAGVGVDRVRLIEHEVTGRAIIQLSTDGENSIVLHAGANANIPSSDTSPDVSSYTHLLVQNEIPLSSTLTYLSLGLINIFNPSPMLSPSELRTFPWASLTWLIVNQGELAYLLSALSDQPFAMSDNTSEAVNGQLRTLHCTKGFEKVSVICTLGADGIAYLLPLEDEGEVRRMSAGRVEGGVKDTTGAGDTFTGYFVAGLMACLELDEILRNCMTVSSFSFSLSRL</sequence>
<keyword evidence="4" id="KW-0418">Kinase</keyword>
<dbReference type="PANTHER" id="PTHR10584">
    <property type="entry name" value="SUGAR KINASE"/>
    <property type="match status" value="1"/>
</dbReference>
<dbReference type="AlphaFoldDB" id="A0A4V1M2Y0"/>
<proteinExistence type="predicted"/>
<organism evidence="10 11">
    <name type="scientific">Tremella mesenterica</name>
    <name type="common">Jelly fungus</name>
    <dbReference type="NCBI Taxonomy" id="5217"/>
    <lineage>
        <taxon>Eukaryota</taxon>
        <taxon>Fungi</taxon>
        <taxon>Dikarya</taxon>
        <taxon>Basidiomycota</taxon>
        <taxon>Agaricomycotina</taxon>
        <taxon>Tremellomycetes</taxon>
        <taxon>Tremellales</taxon>
        <taxon>Tremellaceae</taxon>
        <taxon>Tremella</taxon>
    </lineage>
</organism>
<dbReference type="VEuPathDB" id="FungiDB:TREMEDRAFT_71211"/>
<dbReference type="GO" id="GO:0046872">
    <property type="term" value="F:metal ion binding"/>
    <property type="evidence" value="ECO:0007669"/>
    <property type="project" value="UniProtKB-KW"/>
</dbReference>
<name>A0A4V1M2Y0_TREME</name>
<feature type="domain" description="Carbohydrate kinase PfkB" evidence="9">
    <location>
        <begin position="11"/>
        <end position="296"/>
    </location>
</feature>
<keyword evidence="2" id="KW-0479">Metal-binding</keyword>
<reference evidence="10 11" key="1">
    <citation type="submission" date="2016-06" db="EMBL/GenBank/DDBJ databases">
        <title>Evolution of pathogenesis and genome organization in the Tremellales.</title>
        <authorList>
            <person name="Cuomo C."/>
            <person name="Litvintseva A."/>
            <person name="Heitman J."/>
            <person name="Chen Y."/>
            <person name="Sun S."/>
            <person name="Springer D."/>
            <person name="Dromer F."/>
            <person name="Young S."/>
            <person name="Zeng Q."/>
            <person name="Chapman S."/>
            <person name="Gujja S."/>
            <person name="Saif S."/>
            <person name="Birren B."/>
        </authorList>
    </citation>
    <scope>NUCLEOTIDE SEQUENCE [LARGE SCALE GENOMIC DNA]</scope>
    <source>
        <strain evidence="10 11">ATCC 28783</strain>
    </source>
</reference>
<dbReference type="InterPro" id="IPR029056">
    <property type="entry name" value="Ribokinase-like"/>
</dbReference>
<keyword evidence="7" id="KW-0630">Potassium</keyword>
<dbReference type="InterPro" id="IPR011877">
    <property type="entry name" value="Ribokinase"/>
</dbReference>
<dbReference type="GO" id="GO:0006014">
    <property type="term" value="P:D-ribose metabolic process"/>
    <property type="evidence" value="ECO:0007669"/>
    <property type="project" value="InterPro"/>
</dbReference>
<evidence type="ECO:0000256" key="3">
    <source>
        <dbReference type="ARBA" id="ARBA00022741"/>
    </source>
</evidence>
<evidence type="ECO:0000256" key="4">
    <source>
        <dbReference type="ARBA" id="ARBA00022777"/>
    </source>
</evidence>
<dbReference type="PANTHER" id="PTHR10584:SF166">
    <property type="entry name" value="RIBOKINASE"/>
    <property type="match status" value="1"/>
</dbReference>
<dbReference type="Proteomes" id="UP000289152">
    <property type="component" value="Unassembled WGS sequence"/>
</dbReference>
<dbReference type="GO" id="GO:0004747">
    <property type="term" value="F:ribokinase activity"/>
    <property type="evidence" value="ECO:0007669"/>
    <property type="project" value="InterPro"/>
</dbReference>
<evidence type="ECO:0000256" key="6">
    <source>
        <dbReference type="ARBA" id="ARBA00022842"/>
    </source>
</evidence>
<accession>A0A4V1M2Y0</accession>
<dbReference type="STRING" id="5217.A0A4V1M2Y0"/>
<dbReference type="CDD" id="cd01174">
    <property type="entry name" value="ribokinase"/>
    <property type="match status" value="1"/>
</dbReference>
<keyword evidence="1" id="KW-0808">Transferase</keyword>
<dbReference type="InParanoid" id="A0A4V1M2Y0"/>
<evidence type="ECO:0000256" key="2">
    <source>
        <dbReference type="ARBA" id="ARBA00022723"/>
    </source>
</evidence>
<comment type="caution">
    <text evidence="10">The sequence shown here is derived from an EMBL/GenBank/DDBJ whole genome shotgun (WGS) entry which is preliminary data.</text>
</comment>
<dbReference type="EMBL" id="SDIL01000172">
    <property type="protein sequence ID" value="RXK34940.1"/>
    <property type="molecule type" value="Genomic_DNA"/>
</dbReference>
<evidence type="ECO:0000256" key="5">
    <source>
        <dbReference type="ARBA" id="ARBA00022840"/>
    </source>
</evidence>
<dbReference type="SUPFAM" id="SSF53613">
    <property type="entry name" value="Ribokinase-like"/>
    <property type="match status" value="1"/>
</dbReference>
<dbReference type="PRINTS" id="PR00990">
    <property type="entry name" value="RIBOKINASE"/>
</dbReference>
<keyword evidence="3" id="KW-0547">Nucleotide-binding</keyword>
<dbReference type="InterPro" id="IPR002139">
    <property type="entry name" value="Ribo/fructo_kinase"/>
</dbReference>
<evidence type="ECO:0000256" key="1">
    <source>
        <dbReference type="ARBA" id="ARBA00022679"/>
    </source>
</evidence>
<keyword evidence="8" id="KW-0119">Carbohydrate metabolism</keyword>
<dbReference type="GO" id="GO:0005524">
    <property type="term" value="F:ATP binding"/>
    <property type="evidence" value="ECO:0007669"/>
    <property type="project" value="UniProtKB-KW"/>
</dbReference>
<evidence type="ECO:0000313" key="11">
    <source>
        <dbReference type="Proteomes" id="UP000289152"/>
    </source>
</evidence>
<keyword evidence="6" id="KW-0460">Magnesium</keyword>
<dbReference type="OrthoDB" id="415590at2759"/>
<gene>
    <name evidence="10" type="ORF">M231_07811</name>
</gene>
<dbReference type="Pfam" id="PF00294">
    <property type="entry name" value="PfkB"/>
    <property type="match status" value="1"/>
</dbReference>
<evidence type="ECO:0000313" key="10">
    <source>
        <dbReference type="EMBL" id="RXK34940.1"/>
    </source>
</evidence>
<evidence type="ECO:0000256" key="7">
    <source>
        <dbReference type="ARBA" id="ARBA00022958"/>
    </source>
</evidence>